<reference evidence="1" key="1">
    <citation type="submission" date="2014-12" db="EMBL/GenBank/DDBJ databases">
        <authorList>
            <person name="Huang H.-H."/>
            <person name="Chen S.-C."/>
            <person name="Lai M.-C."/>
        </authorList>
    </citation>
    <scope>NUCLEOTIDE SEQUENCE</scope>
    <source>
        <strain evidence="1">K1F9705b</strain>
    </source>
</reference>
<accession>A0A8J8B6L5</accession>
<dbReference type="AlphaFoldDB" id="A0A8J8B6L5"/>
<dbReference type="Gene3D" id="3.40.50.620">
    <property type="entry name" value="HUPs"/>
    <property type="match status" value="1"/>
</dbReference>
<dbReference type="EMBL" id="JWHL01000004">
    <property type="protein sequence ID" value="MBR1368787.1"/>
    <property type="molecule type" value="Genomic_DNA"/>
</dbReference>
<dbReference type="Proteomes" id="UP000730161">
    <property type="component" value="Unassembled WGS sequence"/>
</dbReference>
<dbReference type="SUPFAM" id="SSF52402">
    <property type="entry name" value="Adenine nucleotide alpha hydrolases-like"/>
    <property type="match status" value="1"/>
</dbReference>
<organism evidence="1 2">
    <name type="scientific">Methanocalculus chunghsingensis</name>
    <dbReference type="NCBI Taxonomy" id="156457"/>
    <lineage>
        <taxon>Archaea</taxon>
        <taxon>Methanobacteriati</taxon>
        <taxon>Methanobacteriota</taxon>
        <taxon>Stenosarchaea group</taxon>
        <taxon>Methanomicrobia</taxon>
        <taxon>Methanomicrobiales</taxon>
        <taxon>Methanocalculaceae</taxon>
        <taxon>Methanocalculus</taxon>
    </lineage>
</organism>
<keyword evidence="2" id="KW-1185">Reference proteome</keyword>
<comment type="caution">
    <text evidence="1">The sequence shown here is derived from an EMBL/GenBank/DDBJ whole genome shotgun (WGS) entry which is preliminary data.</text>
</comment>
<proteinExistence type="predicted"/>
<evidence type="ECO:0000313" key="1">
    <source>
        <dbReference type="EMBL" id="MBR1368787.1"/>
    </source>
</evidence>
<sequence length="107" mass="11446">MPDLKRSVKTVLNTTSPPVNAFSGGLDSSLPAAVAEEVLEEILPAIGFSELCLCPHDDVAGISVPEDESGDQIASRETIPDDFRHPGFIYNILDIIGYRGGSMIEES</sequence>
<protein>
    <submittedName>
        <fullName evidence="1">Uncharacterized protein</fullName>
    </submittedName>
</protein>
<name>A0A8J8B6L5_9EURY</name>
<gene>
    <name evidence="1" type="ORF">RJ53_04390</name>
</gene>
<dbReference type="InterPro" id="IPR014729">
    <property type="entry name" value="Rossmann-like_a/b/a_fold"/>
</dbReference>
<evidence type="ECO:0000313" key="2">
    <source>
        <dbReference type="Proteomes" id="UP000730161"/>
    </source>
</evidence>
<dbReference type="RefSeq" id="WP_211530424.1">
    <property type="nucleotide sequence ID" value="NZ_JWHL01000004.1"/>
</dbReference>